<dbReference type="Pfam" id="PF01607">
    <property type="entry name" value="CBM_14"/>
    <property type="match status" value="3"/>
</dbReference>
<dbReference type="InterPro" id="IPR036508">
    <property type="entry name" value="Chitin-bd_dom_sf"/>
</dbReference>
<dbReference type="InterPro" id="IPR004156">
    <property type="entry name" value="OATP"/>
</dbReference>
<dbReference type="InterPro" id="IPR002350">
    <property type="entry name" value="Kazal_dom"/>
</dbReference>
<evidence type="ECO:0000256" key="7">
    <source>
        <dbReference type="ARBA" id="ARBA00023157"/>
    </source>
</evidence>
<reference evidence="13" key="1">
    <citation type="submission" date="2021-02" db="EMBL/GenBank/DDBJ databases">
        <authorList>
            <person name="Nowell W R."/>
        </authorList>
    </citation>
    <scope>NUCLEOTIDE SEQUENCE</scope>
</reference>
<dbReference type="Gene3D" id="1.20.1250.20">
    <property type="entry name" value="MFS general substrate transporter like domains"/>
    <property type="match status" value="1"/>
</dbReference>
<keyword evidence="4 9" id="KW-0812">Transmembrane</keyword>
<dbReference type="GO" id="GO:0008061">
    <property type="term" value="F:chitin binding"/>
    <property type="evidence" value="ECO:0007669"/>
    <property type="project" value="InterPro"/>
</dbReference>
<evidence type="ECO:0000313" key="13">
    <source>
        <dbReference type="EMBL" id="CAF1169321.1"/>
    </source>
</evidence>
<dbReference type="Gene3D" id="2.170.140.10">
    <property type="entry name" value="Chitin binding domain"/>
    <property type="match status" value="3"/>
</dbReference>
<comment type="similarity">
    <text evidence="2">Belongs to the organo anion transporter (TC 2.A.60) family.</text>
</comment>
<name>A0A814TZI9_ADIRI</name>
<keyword evidence="6 9" id="KW-0472">Membrane</keyword>
<feature type="transmembrane region" description="Helical" evidence="9">
    <location>
        <begin position="695"/>
        <end position="715"/>
    </location>
</feature>
<dbReference type="AlphaFoldDB" id="A0A814TZI9"/>
<keyword evidence="5 9" id="KW-1133">Transmembrane helix</keyword>
<comment type="subcellular location">
    <subcellularLocation>
        <location evidence="1">Cell membrane</location>
        <topology evidence="1">Multi-pass membrane protein</topology>
    </subcellularLocation>
</comment>
<evidence type="ECO:0000259" key="12">
    <source>
        <dbReference type="PROSITE" id="PS51465"/>
    </source>
</evidence>
<evidence type="ECO:0000256" key="4">
    <source>
        <dbReference type="ARBA" id="ARBA00022692"/>
    </source>
</evidence>
<feature type="signal peptide" evidence="10">
    <location>
        <begin position="1"/>
        <end position="18"/>
    </location>
</feature>
<dbReference type="Proteomes" id="UP000663852">
    <property type="component" value="Unassembled WGS sequence"/>
</dbReference>
<evidence type="ECO:0000313" key="14">
    <source>
        <dbReference type="Proteomes" id="UP000663852"/>
    </source>
</evidence>
<feature type="domain" description="Chitin-binding type-2" evidence="11">
    <location>
        <begin position="22"/>
        <end position="76"/>
    </location>
</feature>
<dbReference type="PANTHER" id="PTHR11388:SF100">
    <property type="entry name" value="SOLUTE CARRIER ORGANIC ANION TRANSPORTER FAMILY MEMBER 4A1"/>
    <property type="match status" value="1"/>
</dbReference>
<feature type="transmembrane region" description="Helical" evidence="9">
    <location>
        <begin position="365"/>
        <end position="385"/>
    </location>
</feature>
<dbReference type="GO" id="GO:0055085">
    <property type="term" value="P:transmembrane transport"/>
    <property type="evidence" value="ECO:0007669"/>
    <property type="project" value="InterPro"/>
</dbReference>
<evidence type="ECO:0008006" key="15">
    <source>
        <dbReference type="Google" id="ProtNLM"/>
    </source>
</evidence>
<dbReference type="Pfam" id="PF03137">
    <property type="entry name" value="OATP"/>
    <property type="match status" value="1"/>
</dbReference>
<feature type="transmembrane region" description="Helical" evidence="9">
    <location>
        <begin position="654"/>
        <end position="675"/>
    </location>
</feature>
<gene>
    <name evidence="13" type="ORF">EDS130_LOCUS23598</name>
</gene>
<dbReference type="PANTHER" id="PTHR11388">
    <property type="entry name" value="ORGANIC ANION TRANSPORTER"/>
    <property type="match status" value="1"/>
</dbReference>
<evidence type="ECO:0000256" key="1">
    <source>
        <dbReference type="ARBA" id="ARBA00004651"/>
    </source>
</evidence>
<dbReference type="PROSITE" id="PS50940">
    <property type="entry name" value="CHIT_BIND_II"/>
    <property type="match status" value="3"/>
</dbReference>
<comment type="caution">
    <text evidence="13">The sequence shown here is derived from an EMBL/GenBank/DDBJ whole genome shotgun (WGS) entry which is preliminary data.</text>
</comment>
<dbReference type="GO" id="GO:0005576">
    <property type="term" value="C:extracellular region"/>
    <property type="evidence" value="ECO:0007669"/>
    <property type="project" value="InterPro"/>
</dbReference>
<evidence type="ECO:0000256" key="8">
    <source>
        <dbReference type="SAM" id="MobiDB-lite"/>
    </source>
</evidence>
<evidence type="ECO:0000256" key="9">
    <source>
        <dbReference type="SAM" id="Phobius"/>
    </source>
</evidence>
<feature type="domain" description="Chitin-binding type-2" evidence="11">
    <location>
        <begin position="220"/>
        <end position="280"/>
    </location>
</feature>
<dbReference type="SUPFAM" id="SSF57625">
    <property type="entry name" value="Invertebrate chitin-binding proteins"/>
    <property type="match status" value="3"/>
</dbReference>
<evidence type="ECO:0000256" key="2">
    <source>
        <dbReference type="ARBA" id="ARBA00009657"/>
    </source>
</evidence>
<dbReference type="PROSITE" id="PS51465">
    <property type="entry name" value="KAZAL_2"/>
    <property type="match status" value="1"/>
</dbReference>
<evidence type="ECO:0000256" key="10">
    <source>
        <dbReference type="SAM" id="SignalP"/>
    </source>
</evidence>
<dbReference type="GO" id="GO:0005886">
    <property type="term" value="C:plasma membrane"/>
    <property type="evidence" value="ECO:0007669"/>
    <property type="project" value="UniProtKB-SubCell"/>
</dbReference>
<keyword evidence="7" id="KW-1015">Disulfide bond</keyword>
<feature type="domain" description="Kazal-like" evidence="12">
    <location>
        <begin position="779"/>
        <end position="831"/>
    </location>
</feature>
<feature type="transmembrane region" description="Helical" evidence="9">
    <location>
        <begin position="850"/>
        <end position="872"/>
    </location>
</feature>
<feature type="transmembrane region" description="Helical" evidence="9">
    <location>
        <begin position="540"/>
        <end position="564"/>
    </location>
</feature>
<dbReference type="SUPFAM" id="SSF103473">
    <property type="entry name" value="MFS general substrate transporter"/>
    <property type="match status" value="1"/>
</dbReference>
<accession>A0A814TZI9</accession>
<feature type="transmembrane region" description="Helical" evidence="9">
    <location>
        <begin position="497"/>
        <end position="520"/>
    </location>
</feature>
<feature type="transmembrane region" description="Helical" evidence="9">
    <location>
        <begin position="458"/>
        <end position="485"/>
    </location>
</feature>
<dbReference type="EMBL" id="CAJNOJ010000129">
    <property type="protein sequence ID" value="CAF1169321.1"/>
    <property type="molecule type" value="Genomic_DNA"/>
</dbReference>
<feature type="chain" id="PRO_5032810796" description="Solute carrier organic anion transporter family member" evidence="10">
    <location>
        <begin position="19"/>
        <end position="990"/>
    </location>
</feature>
<evidence type="ECO:0000259" key="11">
    <source>
        <dbReference type="PROSITE" id="PS50940"/>
    </source>
</evidence>
<keyword evidence="10" id="KW-0732">Signal</keyword>
<proteinExistence type="inferred from homology"/>
<dbReference type="OrthoDB" id="6020543at2759"/>
<dbReference type="InterPro" id="IPR002557">
    <property type="entry name" value="Chitin-bd_dom"/>
</dbReference>
<evidence type="ECO:0000256" key="5">
    <source>
        <dbReference type="ARBA" id="ARBA00022989"/>
    </source>
</evidence>
<feature type="transmembrane region" description="Helical" evidence="9">
    <location>
        <begin position="392"/>
        <end position="415"/>
    </location>
</feature>
<dbReference type="SMART" id="SM00494">
    <property type="entry name" value="ChtBD2"/>
    <property type="match status" value="3"/>
</dbReference>
<feature type="domain" description="Chitin-binding type-2" evidence="11">
    <location>
        <begin position="158"/>
        <end position="212"/>
    </location>
</feature>
<evidence type="ECO:0000256" key="3">
    <source>
        <dbReference type="ARBA" id="ARBA00022475"/>
    </source>
</evidence>
<keyword evidence="3" id="KW-1003">Cell membrane</keyword>
<organism evidence="13 14">
    <name type="scientific">Adineta ricciae</name>
    <name type="common">Rotifer</name>
    <dbReference type="NCBI Taxonomy" id="249248"/>
    <lineage>
        <taxon>Eukaryota</taxon>
        <taxon>Metazoa</taxon>
        <taxon>Spiralia</taxon>
        <taxon>Gnathifera</taxon>
        <taxon>Rotifera</taxon>
        <taxon>Eurotatoria</taxon>
        <taxon>Bdelloidea</taxon>
        <taxon>Adinetida</taxon>
        <taxon>Adinetidae</taxon>
        <taxon>Adineta</taxon>
    </lineage>
</organism>
<sequence length="990" mass="110870">MLRLCLLCLIINIHSAFSKTDEFACPKDGRWPHPGDCEKYYTCNTGISIEGWCGGGMSYDPDHQRCDLTKNIECQNGERPNWTPPEGWGQSESVTGYVVTKTTSRTPSDDDEHIDENHEVTKKTRASKKRKTTVKPITVASKIARDRVTLPIFQLVESSDCTFQGNMPDPDNCQFYYTCREDVVTRVHCPERQLFDEDLRICNDHRKVFCGNRPVNERGNDPCVFQANGWYADHESQCGSYYLCTEHRKTKMGKCLGGAKWNAAKHRCDDPKNVLAPCGLRSNHAVSWSHQHDFTMTMNQSDDDGTMVDSSTTKSKQSISTSEKVIFILVCLCNLIQNSIVGGANNAIMTTLESGFYMTSTETGLFQSVYELVAIFSYPIIGYFGDRSRRKVRWIAISMGVLAIGFLVMSFPHLLESKRGKPPLDPRVADHLTLCNPNRTISVCSFSNNLRFLSHLKYVFYLSNVINACGSAALPTLAVTLIEDIFSQEKAPIAQGIYYAVGGIGIGLGFLATSQFLNVYTYIKKPVWLTPNYSEWVGAWWLVYALCTCLSLILCLLLCIFDISRHHRYFASRRPRQSSINPTFQVVSASAITETRVSRASSSVTNLSLSINGIQNESLLTVEQPVSSINEDESAQNKDFCIDMVSLIKHLLFNLRYIGVTGCAVIEALLIKGYLAFLSKHIEYQFRTTSSHSSVFMGVISLFSVIFGTPLGAYFVKRFDMNGRQCAKFCCIVLAVSSIIFLGLMLHCREPTIGTTHSMPVISTAFDEDFFDEPLVESDRIESPCKRKCKCDMNIYQPVCDLANQETYQNPCLLGCRKLLKGKYADCSCLPKNSTVSAGRCKERKCTINLVITLCGAFIVVFMSCCVIIPALKCTLYSVELTHRAFSLGFKSTITKSFGYLPGTILFGAIIDRTCKTWIRETCGYKYQCKHYNNKRMAVSLALLGFGFRSLSALFCGLSWYAYSKTSDKKEEKKLQTIATTISTITTADI</sequence>
<feature type="transmembrane region" description="Helical" evidence="9">
    <location>
        <begin position="938"/>
        <end position="963"/>
    </location>
</feature>
<feature type="region of interest" description="Disordered" evidence="8">
    <location>
        <begin position="102"/>
        <end position="129"/>
    </location>
</feature>
<dbReference type="InterPro" id="IPR036259">
    <property type="entry name" value="MFS_trans_sf"/>
</dbReference>
<protein>
    <recommendedName>
        <fullName evidence="15">Solute carrier organic anion transporter family member</fullName>
    </recommendedName>
</protein>
<evidence type="ECO:0000256" key="6">
    <source>
        <dbReference type="ARBA" id="ARBA00023136"/>
    </source>
</evidence>